<evidence type="ECO:0000256" key="1">
    <source>
        <dbReference type="PROSITE-ProRule" id="PRU00023"/>
    </source>
</evidence>
<evidence type="ECO:0000259" key="2">
    <source>
        <dbReference type="Pfam" id="PF06985"/>
    </source>
</evidence>
<protein>
    <submittedName>
        <fullName evidence="3">Heterokaryon incompatibility protein-domain-containing protein</fullName>
    </submittedName>
</protein>
<dbReference type="SUPFAM" id="SSF48403">
    <property type="entry name" value="Ankyrin repeat"/>
    <property type="match status" value="1"/>
</dbReference>
<dbReference type="InterPro" id="IPR052895">
    <property type="entry name" value="HetReg/Transcr_Mod"/>
</dbReference>
<dbReference type="PANTHER" id="PTHR24148">
    <property type="entry name" value="ANKYRIN REPEAT DOMAIN-CONTAINING PROTEIN 39 HOMOLOG-RELATED"/>
    <property type="match status" value="1"/>
</dbReference>
<proteinExistence type="predicted"/>
<name>A0AAE0I5D4_9PEZI</name>
<keyword evidence="4" id="KW-1185">Reference proteome</keyword>
<feature type="domain" description="Heterokaryon incompatibility" evidence="2">
    <location>
        <begin position="53"/>
        <end position="198"/>
    </location>
</feature>
<organism evidence="3 4">
    <name type="scientific">Apodospora peruviana</name>
    <dbReference type="NCBI Taxonomy" id="516989"/>
    <lineage>
        <taxon>Eukaryota</taxon>
        <taxon>Fungi</taxon>
        <taxon>Dikarya</taxon>
        <taxon>Ascomycota</taxon>
        <taxon>Pezizomycotina</taxon>
        <taxon>Sordariomycetes</taxon>
        <taxon>Sordariomycetidae</taxon>
        <taxon>Sordariales</taxon>
        <taxon>Lasiosphaeriaceae</taxon>
        <taxon>Apodospora</taxon>
    </lineage>
</organism>
<dbReference type="PANTHER" id="PTHR24148:SF78">
    <property type="entry name" value="HETEROKARYON INCOMPATIBILITY DOMAIN-CONTAINING PROTEIN"/>
    <property type="match status" value="1"/>
</dbReference>
<dbReference type="PROSITE" id="PS50088">
    <property type="entry name" value="ANK_REPEAT"/>
    <property type="match status" value="3"/>
</dbReference>
<feature type="repeat" description="ANK" evidence="1">
    <location>
        <begin position="435"/>
        <end position="467"/>
    </location>
</feature>
<feature type="repeat" description="ANK" evidence="1">
    <location>
        <begin position="502"/>
        <end position="534"/>
    </location>
</feature>
<gene>
    <name evidence="3" type="ORF">B0H66DRAFT_477535</name>
</gene>
<dbReference type="InterPro" id="IPR036770">
    <property type="entry name" value="Ankyrin_rpt-contain_sf"/>
</dbReference>
<dbReference type="SMART" id="SM00248">
    <property type="entry name" value="ANK"/>
    <property type="match status" value="4"/>
</dbReference>
<accession>A0AAE0I5D4</accession>
<dbReference type="InterPro" id="IPR002110">
    <property type="entry name" value="Ankyrin_rpt"/>
</dbReference>
<dbReference type="Proteomes" id="UP001283341">
    <property type="component" value="Unassembled WGS sequence"/>
</dbReference>
<dbReference type="Pfam" id="PF06985">
    <property type="entry name" value="HET"/>
    <property type="match status" value="1"/>
</dbReference>
<dbReference type="AlphaFoldDB" id="A0AAE0I5D4"/>
<dbReference type="Gene3D" id="1.25.40.20">
    <property type="entry name" value="Ankyrin repeat-containing domain"/>
    <property type="match status" value="1"/>
</dbReference>
<feature type="repeat" description="ANK" evidence="1">
    <location>
        <begin position="468"/>
        <end position="501"/>
    </location>
</feature>
<dbReference type="EMBL" id="JAUEDM010000004">
    <property type="protein sequence ID" value="KAK3318730.1"/>
    <property type="molecule type" value="Genomic_DNA"/>
</dbReference>
<sequence>MSQHVTCHDTYRYAPFTKRGSTRLLRLMPHQDKQAPIQCQIVLKEPGQTTHLYEALSYTWGSKDNQNPIYIQSESSGSTGRGHSLLVTANLHAALVHLRDCLLERVLWVDAICINQEDNEEKGHQVQAMARIYVIAACVIVWLGKAADESDEALQVLDEAAENAQEGRQHSPISESSQQAIFTLLERPWFQRVWILQEVATARNVVIKCGLSEIDGYKGMTISEPISLYKLFASVHQIQRGDVVCLLEGASAPSVVRACNGYWSAIRMALPLMVDSGPRMKWSDLLPPSLPLTSGFLLVWDWNTAQSRINGEDYRCFINSLQDGYGEQSRAESFDIASSLWHFGLSLDGMGKYVEAGKNFQQAVDVYGKALDNDPTVGDEAATDDEICLNQALYWRWPEDSNHLPALSWADWAGHEGIMRLLLNSGANINTEGDSGQTPLLLAVSSHHESIVRLLLDRGADINKDDAVETTALIIAAEEAGHEAIVQLLLKEGALVDSKSKFRRTPLSYAAQTGHEAIVRLLLERGAAIETQNTDEGTPLSWAAWKGQEDRCTATTR</sequence>
<dbReference type="Pfam" id="PF00023">
    <property type="entry name" value="Ank"/>
    <property type="match status" value="1"/>
</dbReference>
<keyword evidence="1" id="KW-0040">ANK repeat</keyword>
<dbReference type="Pfam" id="PF12796">
    <property type="entry name" value="Ank_2"/>
    <property type="match status" value="1"/>
</dbReference>
<evidence type="ECO:0000313" key="3">
    <source>
        <dbReference type="EMBL" id="KAK3318730.1"/>
    </source>
</evidence>
<reference evidence="3" key="2">
    <citation type="submission" date="2023-06" db="EMBL/GenBank/DDBJ databases">
        <authorList>
            <consortium name="Lawrence Berkeley National Laboratory"/>
            <person name="Haridas S."/>
            <person name="Hensen N."/>
            <person name="Bonometti L."/>
            <person name="Westerberg I."/>
            <person name="Brannstrom I.O."/>
            <person name="Guillou S."/>
            <person name="Cros-Aarteil S."/>
            <person name="Calhoun S."/>
            <person name="Kuo A."/>
            <person name="Mondo S."/>
            <person name="Pangilinan J."/>
            <person name="Riley R."/>
            <person name="Labutti K."/>
            <person name="Andreopoulos B."/>
            <person name="Lipzen A."/>
            <person name="Chen C."/>
            <person name="Yanf M."/>
            <person name="Daum C."/>
            <person name="Ng V."/>
            <person name="Clum A."/>
            <person name="Steindorff A."/>
            <person name="Ohm R."/>
            <person name="Martin F."/>
            <person name="Silar P."/>
            <person name="Natvig D."/>
            <person name="Lalanne C."/>
            <person name="Gautier V."/>
            <person name="Ament-Velasquez S.L."/>
            <person name="Kruys A."/>
            <person name="Hutchinson M.I."/>
            <person name="Powell A.J."/>
            <person name="Barry K."/>
            <person name="Miller A.N."/>
            <person name="Grigoriev I.V."/>
            <person name="Debuchy R."/>
            <person name="Gladieux P."/>
            <person name="Thoren M.H."/>
            <person name="Johannesson H."/>
        </authorList>
    </citation>
    <scope>NUCLEOTIDE SEQUENCE</scope>
    <source>
        <strain evidence="3">CBS 118394</strain>
    </source>
</reference>
<dbReference type="Gene3D" id="1.25.40.10">
    <property type="entry name" value="Tetratricopeptide repeat domain"/>
    <property type="match status" value="1"/>
</dbReference>
<dbReference type="InterPro" id="IPR011990">
    <property type="entry name" value="TPR-like_helical_dom_sf"/>
</dbReference>
<reference evidence="3" key="1">
    <citation type="journal article" date="2023" name="Mol. Phylogenet. Evol.">
        <title>Genome-scale phylogeny and comparative genomics of the fungal order Sordariales.</title>
        <authorList>
            <person name="Hensen N."/>
            <person name="Bonometti L."/>
            <person name="Westerberg I."/>
            <person name="Brannstrom I.O."/>
            <person name="Guillou S."/>
            <person name="Cros-Aarteil S."/>
            <person name="Calhoun S."/>
            <person name="Haridas S."/>
            <person name="Kuo A."/>
            <person name="Mondo S."/>
            <person name="Pangilinan J."/>
            <person name="Riley R."/>
            <person name="LaButti K."/>
            <person name="Andreopoulos B."/>
            <person name="Lipzen A."/>
            <person name="Chen C."/>
            <person name="Yan M."/>
            <person name="Daum C."/>
            <person name="Ng V."/>
            <person name="Clum A."/>
            <person name="Steindorff A."/>
            <person name="Ohm R.A."/>
            <person name="Martin F."/>
            <person name="Silar P."/>
            <person name="Natvig D.O."/>
            <person name="Lalanne C."/>
            <person name="Gautier V."/>
            <person name="Ament-Velasquez S.L."/>
            <person name="Kruys A."/>
            <person name="Hutchinson M.I."/>
            <person name="Powell A.J."/>
            <person name="Barry K."/>
            <person name="Miller A.N."/>
            <person name="Grigoriev I.V."/>
            <person name="Debuchy R."/>
            <person name="Gladieux P."/>
            <person name="Hiltunen Thoren M."/>
            <person name="Johannesson H."/>
        </authorList>
    </citation>
    <scope>NUCLEOTIDE SEQUENCE</scope>
    <source>
        <strain evidence="3">CBS 118394</strain>
    </source>
</reference>
<dbReference type="InterPro" id="IPR010730">
    <property type="entry name" value="HET"/>
</dbReference>
<evidence type="ECO:0000313" key="4">
    <source>
        <dbReference type="Proteomes" id="UP001283341"/>
    </source>
</evidence>
<comment type="caution">
    <text evidence="3">The sequence shown here is derived from an EMBL/GenBank/DDBJ whole genome shotgun (WGS) entry which is preliminary data.</text>
</comment>
<dbReference type="PROSITE" id="PS50297">
    <property type="entry name" value="ANK_REP_REGION"/>
    <property type="match status" value="2"/>
</dbReference>